<dbReference type="SMART" id="SM00264">
    <property type="entry name" value="BAG"/>
    <property type="match status" value="1"/>
</dbReference>
<dbReference type="GO" id="GO:0005634">
    <property type="term" value="C:nucleus"/>
    <property type="evidence" value="ECO:0007669"/>
    <property type="project" value="TreeGrafter"/>
</dbReference>
<feature type="domain" description="BAG" evidence="4">
    <location>
        <begin position="135"/>
        <end position="194"/>
    </location>
</feature>
<sequence length="202" mass="22888">MASKDAELLDMIVKHGFHKHSIRVPKQISGQQVAVKDLELEIQNCIKVPVGRQKIIFKGRFLKESEKSLASYGIGNGSIIMVIGDKFDPESDENMKIMAGIEQKIKDIEKSYSEMEATFTHLKDDLSVSTNAKDSQGDIKDLQKKTAFIIENLSKQLESLDSLVLSDELTIVKQKRRTIVKEIQRILNKCDSLDEEFVNFCK</sequence>
<dbReference type="GO" id="GO:0051087">
    <property type="term" value="F:protein-folding chaperone binding"/>
    <property type="evidence" value="ECO:0007669"/>
    <property type="project" value="InterPro"/>
</dbReference>
<accession>A0A7I8VA99</accession>
<feature type="domain" description="Ubiquitin-like" evidence="3">
    <location>
        <begin position="34"/>
        <end position="89"/>
    </location>
</feature>
<dbReference type="GO" id="GO:0000774">
    <property type="term" value="F:adenyl-nucleotide exchange factor activity"/>
    <property type="evidence" value="ECO:0007669"/>
    <property type="project" value="TreeGrafter"/>
</dbReference>
<dbReference type="InterPro" id="IPR029071">
    <property type="entry name" value="Ubiquitin-like_domsf"/>
</dbReference>
<dbReference type="InterPro" id="IPR003103">
    <property type="entry name" value="BAG_domain"/>
</dbReference>
<evidence type="ECO:0000259" key="4">
    <source>
        <dbReference type="PROSITE" id="PS51035"/>
    </source>
</evidence>
<dbReference type="PANTHER" id="PTHR12329">
    <property type="entry name" value="BCL2-ASSOCIATED ATHANOGENE"/>
    <property type="match status" value="1"/>
</dbReference>
<dbReference type="AlphaFoldDB" id="A0A7I8VA99"/>
<comment type="caution">
    <text evidence="5">The sequence shown here is derived from an EMBL/GenBank/DDBJ whole genome shotgun (WGS) entry which is preliminary data.</text>
</comment>
<dbReference type="SUPFAM" id="SSF54236">
    <property type="entry name" value="Ubiquitin-like"/>
    <property type="match status" value="1"/>
</dbReference>
<dbReference type="PROSITE" id="PS50053">
    <property type="entry name" value="UBIQUITIN_2"/>
    <property type="match status" value="1"/>
</dbReference>
<dbReference type="PANTHER" id="PTHR12329:SF16">
    <property type="entry name" value="BAG FAMILY MOLECULAR CHAPERONE REGULATOR 1"/>
    <property type="match status" value="1"/>
</dbReference>
<dbReference type="Gene3D" id="1.20.58.120">
    <property type="entry name" value="BAG domain"/>
    <property type="match status" value="1"/>
</dbReference>
<dbReference type="GO" id="GO:0016020">
    <property type="term" value="C:membrane"/>
    <property type="evidence" value="ECO:0007669"/>
    <property type="project" value="TreeGrafter"/>
</dbReference>
<evidence type="ECO:0000313" key="6">
    <source>
        <dbReference type="Proteomes" id="UP000549394"/>
    </source>
</evidence>
<dbReference type="SUPFAM" id="SSF63491">
    <property type="entry name" value="BAG domain"/>
    <property type="match status" value="1"/>
</dbReference>
<dbReference type="EMBL" id="CAJFCJ010000002">
    <property type="protein sequence ID" value="CAD5112504.1"/>
    <property type="molecule type" value="Genomic_DNA"/>
</dbReference>
<evidence type="ECO:0000259" key="3">
    <source>
        <dbReference type="PROSITE" id="PS50053"/>
    </source>
</evidence>
<dbReference type="GO" id="GO:0005829">
    <property type="term" value="C:cytosol"/>
    <property type="evidence" value="ECO:0007669"/>
    <property type="project" value="TreeGrafter"/>
</dbReference>
<name>A0A7I8VA99_9ANNE</name>
<dbReference type="InterPro" id="IPR039773">
    <property type="entry name" value="BAG_chaperone_regulator"/>
</dbReference>
<dbReference type="SMART" id="SM00213">
    <property type="entry name" value="UBQ"/>
    <property type="match status" value="1"/>
</dbReference>
<dbReference type="PROSITE" id="PS51035">
    <property type="entry name" value="BAG"/>
    <property type="match status" value="1"/>
</dbReference>
<dbReference type="Pfam" id="PF02179">
    <property type="entry name" value="BAG"/>
    <property type="match status" value="1"/>
</dbReference>
<proteinExistence type="predicted"/>
<keyword evidence="6" id="KW-1185">Reference proteome</keyword>
<keyword evidence="2" id="KW-0143">Chaperone</keyword>
<dbReference type="GO" id="GO:0050821">
    <property type="term" value="P:protein stabilization"/>
    <property type="evidence" value="ECO:0007669"/>
    <property type="project" value="TreeGrafter"/>
</dbReference>
<dbReference type="InterPro" id="IPR000626">
    <property type="entry name" value="Ubiquitin-like_dom"/>
</dbReference>
<dbReference type="InterPro" id="IPR036533">
    <property type="entry name" value="BAG_dom_sf"/>
</dbReference>
<gene>
    <name evidence="5" type="ORF">DGYR_LOCUS1634</name>
</gene>
<organism evidence="5 6">
    <name type="scientific">Dimorphilus gyrociliatus</name>
    <dbReference type="NCBI Taxonomy" id="2664684"/>
    <lineage>
        <taxon>Eukaryota</taxon>
        <taxon>Metazoa</taxon>
        <taxon>Spiralia</taxon>
        <taxon>Lophotrochozoa</taxon>
        <taxon>Annelida</taxon>
        <taxon>Polychaeta</taxon>
        <taxon>Polychaeta incertae sedis</taxon>
        <taxon>Dinophilidae</taxon>
        <taxon>Dimorphilus</taxon>
    </lineage>
</organism>
<dbReference type="OrthoDB" id="417450at2759"/>
<evidence type="ECO:0000256" key="2">
    <source>
        <dbReference type="ARBA" id="ARBA00023186"/>
    </source>
</evidence>
<dbReference type="Pfam" id="PF00240">
    <property type="entry name" value="ubiquitin"/>
    <property type="match status" value="1"/>
</dbReference>
<protein>
    <recommendedName>
        <fullName evidence="1">BAG family molecular chaperone regulator 1</fullName>
    </recommendedName>
</protein>
<evidence type="ECO:0000256" key="1">
    <source>
        <dbReference type="ARBA" id="ARBA00022374"/>
    </source>
</evidence>
<reference evidence="5 6" key="1">
    <citation type="submission" date="2020-08" db="EMBL/GenBank/DDBJ databases">
        <authorList>
            <person name="Hejnol A."/>
        </authorList>
    </citation>
    <scope>NUCLEOTIDE SEQUENCE [LARGE SCALE GENOMIC DNA]</scope>
</reference>
<dbReference type="Proteomes" id="UP000549394">
    <property type="component" value="Unassembled WGS sequence"/>
</dbReference>
<evidence type="ECO:0000313" key="5">
    <source>
        <dbReference type="EMBL" id="CAD5112504.1"/>
    </source>
</evidence>
<dbReference type="Gene3D" id="3.10.20.90">
    <property type="entry name" value="Phosphatidylinositol 3-kinase Catalytic Subunit, Chain A, domain 1"/>
    <property type="match status" value="1"/>
</dbReference>